<feature type="transmembrane region" description="Helical" evidence="2">
    <location>
        <begin position="6"/>
        <end position="25"/>
    </location>
</feature>
<accession>A0A916VGQ1</accession>
<feature type="compositionally biased region" description="Acidic residues" evidence="1">
    <location>
        <begin position="140"/>
        <end position="158"/>
    </location>
</feature>
<evidence type="ECO:0000313" key="3">
    <source>
        <dbReference type="EMBL" id="GFR37700.1"/>
    </source>
</evidence>
<feature type="region of interest" description="Disordered" evidence="1">
    <location>
        <begin position="136"/>
        <end position="158"/>
    </location>
</feature>
<dbReference type="AlphaFoldDB" id="A0A916VGQ1"/>
<dbReference type="EMBL" id="BMAQ01000006">
    <property type="protein sequence ID" value="GFR37700.1"/>
    <property type="molecule type" value="Genomic_DNA"/>
</dbReference>
<reference evidence="3" key="1">
    <citation type="submission" date="2020-08" db="EMBL/GenBank/DDBJ databases">
        <authorList>
            <person name="Uke A."/>
            <person name="Chhe C."/>
            <person name="Baramee S."/>
            <person name="Kosugi A."/>
        </authorList>
    </citation>
    <scope>NUCLEOTIDE SEQUENCE</scope>
    <source>
        <strain evidence="3">DA-C8</strain>
    </source>
</reference>
<evidence type="ECO:0000256" key="2">
    <source>
        <dbReference type="SAM" id="Phobius"/>
    </source>
</evidence>
<reference evidence="3" key="2">
    <citation type="journal article" date="2021" name="Data Brief">
        <title>Draft genome sequence data of the facultative, thermophilic, xylanolytic bacterium Paenibacillus sp. strain DA-C8.</title>
        <authorList>
            <person name="Chhe C."/>
            <person name="Uke A."/>
            <person name="Baramee S."/>
            <person name="Ungkulpasvich U."/>
            <person name="Tachaapaikoon C."/>
            <person name="Pason P."/>
            <person name="Waeonukul R."/>
            <person name="Ratanakhanokchai K."/>
            <person name="Kosugi A."/>
        </authorList>
    </citation>
    <scope>NUCLEOTIDE SEQUENCE</scope>
    <source>
        <strain evidence="3">DA-C8</strain>
    </source>
</reference>
<gene>
    <name evidence="3" type="ORF">PRECH8_09960</name>
</gene>
<sequence>MNKKSIYWLGLGSGLITGALLIRLLTFGASPEMLDEAALQEAAARYGYRLVSEYEKITIAYDRTIRSIYIPPEMNLEEIAELLTQAKLLDAQEAFLTAAADLPDERSIQPGYYEFMNDPTFAELLDVLTSGVRVTAAQDESAEGEDPAYAADEDAGGV</sequence>
<name>A0A916VGQ1_9BACL</name>
<proteinExistence type="predicted"/>
<keyword evidence="2" id="KW-0812">Transmembrane</keyword>
<keyword evidence="2" id="KW-1133">Transmembrane helix</keyword>
<dbReference type="Gene3D" id="3.30.1490.480">
    <property type="entry name" value="Endolytic murein transglycosylase"/>
    <property type="match status" value="1"/>
</dbReference>
<protein>
    <submittedName>
        <fullName evidence="3">Uncharacterized protein</fullName>
    </submittedName>
</protein>
<comment type="caution">
    <text evidence="3">The sequence shown here is derived from an EMBL/GenBank/DDBJ whole genome shotgun (WGS) entry which is preliminary data.</text>
</comment>
<keyword evidence="4" id="KW-1185">Reference proteome</keyword>
<keyword evidence="2" id="KW-0472">Membrane</keyword>
<evidence type="ECO:0000313" key="4">
    <source>
        <dbReference type="Proteomes" id="UP000654993"/>
    </source>
</evidence>
<organism evidence="3 4">
    <name type="scientific">Insulibacter thermoxylanivorax</name>
    <dbReference type="NCBI Taxonomy" id="2749268"/>
    <lineage>
        <taxon>Bacteria</taxon>
        <taxon>Bacillati</taxon>
        <taxon>Bacillota</taxon>
        <taxon>Bacilli</taxon>
        <taxon>Bacillales</taxon>
        <taxon>Paenibacillaceae</taxon>
        <taxon>Insulibacter</taxon>
    </lineage>
</organism>
<dbReference type="Proteomes" id="UP000654993">
    <property type="component" value="Unassembled WGS sequence"/>
</dbReference>
<dbReference type="RefSeq" id="WP_200965976.1">
    <property type="nucleotide sequence ID" value="NZ_BMAQ01000006.1"/>
</dbReference>
<evidence type="ECO:0000256" key="1">
    <source>
        <dbReference type="SAM" id="MobiDB-lite"/>
    </source>
</evidence>